<dbReference type="PANTHER" id="PTHR43108">
    <property type="entry name" value="N-ACETYLGLUCOSAMINE-6-SULFATASE FAMILY MEMBER"/>
    <property type="match status" value="1"/>
</dbReference>
<accession>A0A3R7FQA3</accession>
<dbReference type="CDD" id="cd18821">
    <property type="entry name" value="GH43_Pc3Gal43A-like"/>
    <property type="match status" value="1"/>
</dbReference>
<dbReference type="SUPFAM" id="SSF53474">
    <property type="entry name" value="alpha/beta-Hydrolases"/>
    <property type="match status" value="1"/>
</dbReference>
<dbReference type="Pfam" id="PF00884">
    <property type="entry name" value="Sulfatase"/>
    <property type="match status" value="1"/>
</dbReference>
<dbReference type="Gene3D" id="3.40.50.1820">
    <property type="entry name" value="alpha/beta hydrolase"/>
    <property type="match status" value="1"/>
</dbReference>
<evidence type="ECO:0000256" key="2">
    <source>
        <dbReference type="ARBA" id="ARBA00009865"/>
    </source>
</evidence>
<evidence type="ECO:0000256" key="6">
    <source>
        <dbReference type="ARBA" id="ARBA00023295"/>
    </source>
</evidence>
<gene>
    <name evidence="11" type="ORF">CFD26_103129</name>
</gene>
<comment type="similarity">
    <text evidence="2">Belongs to the glycosyl hydrolase 43 family.</text>
</comment>
<evidence type="ECO:0000256" key="7">
    <source>
        <dbReference type="SAM" id="MobiDB-lite"/>
    </source>
</evidence>
<feature type="signal peptide" evidence="8">
    <location>
        <begin position="1"/>
        <end position="18"/>
    </location>
</feature>
<dbReference type="EMBL" id="NIDN02000154">
    <property type="protein sequence ID" value="RLL95404.1"/>
    <property type="molecule type" value="Genomic_DNA"/>
</dbReference>
<evidence type="ECO:0000313" key="11">
    <source>
        <dbReference type="EMBL" id="RLL95404.1"/>
    </source>
</evidence>
<evidence type="ECO:0000259" key="10">
    <source>
        <dbReference type="Pfam" id="PF22704"/>
    </source>
</evidence>
<proteinExistence type="inferred from homology"/>
<sequence>MKIHGLIALSGLLAASEAASSGQDTLLMPRKQAKQPNVLFIMSDDQDLELNSPAFTPYIQKHIRDKGTDFTNHFVTTSLCCPSRVSLWTGRQAHNTNVTDVNPPWGGYPKFVSQGFNEAWLPVWLQEAGYNTYYTGKLMNGHTTSNYNSPFPKGWNGSDFLLDPYTYAYLNSTYQRNREPPKSYAGQYTTDVITEKAMGFLNDALSSDRPFFLGVAPIAPHSNIEPSALGTGGAKGTLMTAPIPAERHKHLFPDAKVPRTANFNPKVPTGGGWVKNLPLANQTVIDYQDHFYRQRLRSLQAMDEMVDALITRLDESGQADNTYIIYTADNGFHIGQHRMPPGKSSGYEEDIHVPFYIRGPGIPKGKTDNSVTTHIDLAPTFFQLAGIPLREDFDGTPMAIAKGAKSIAHEHVAVEFWGKSPLEGDYGALAPGAPGGSFSMPNNTYKSARIIGNGYSLYYSVWCNNDHELYDMLQDPYQVNNLYTNGTARTARLLGRDLSNVITRLDALLMVLKSCKGDTCIQPWDVIHPDGSVKDLRDALNAKYDQFYRAQPKVSYSACEGGFPELHGLPVVLTNMSKRMVEVGILYYFKWIIINTVGAGIIEIDSTYYWIGENKLNGSAFQSINCYSSKDLVEWTYVGELLSQQSSGDLGPNRVVERPKVLYNEATGKYVMWMHIDDSSYAEAKTGVAIGSSVCGKYTYLGSFRPLGQQSRDMGLFKDDDGSAYLLSEDRPNGLRINRLTTDYTNVTSTTHLFPEHIEAPAMYKKNGVYFLFGSQLTGWSTNDNKYTTSTSLSGTWSSWANFAPAGSNTFNSQTTFILGVGDSVMYMGDRWVPSNLMASTYVWLPLTLSGTTASLQNQVNWILPLQGTWTPGPAETNPEAESSTSVLSNGARVISCSGCSGNQSVGWIGGPSDGTLQIVGVQSDASTVSTIRVKYENGDSSQRYATVNVNGISQVLAFLPSGGGNTPASSTLHVQLQSGSSNTVTFSAYQQGYGPDVDRLMVPVRRRKISVVHDTDNEEDEGEFYPSDDQEWETDDDGDDLCIEEVHLSNTKPSKEETVQPDEYATLSVRELDAHSDPSNTVGGRPKKSVFRTRLENILQGIVNSVKETSLTAMKESAFAKSFFFYINNCDRAHGWPAILDMTEQSTPVIVREILAKPSLTLEDFMQLPLVTEGHTHAGIYLNLVLDMDGDNAIYRLHRIRAEEVGAGGTIPLQGCDFLTMARQFDDKSPVVNQSLFNPDWIYGMMCPTSPYVNKQLIWHLYSAQAYGIFHGDLDFYFGGFDARDRVAKIDVKKCPIYFLTGEYDWSTTPEMSQATAKKIQGANFKAMEGLGHFPATENPARFVPYLLEAIEWIQKTRTA</sequence>
<keyword evidence="4" id="KW-0378">Hydrolase</keyword>
<dbReference type="Gene3D" id="2.60.120.260">
    <property type="entry name" value="Galactose-binding domain-like"/>
    <property type="match status" value="1"/>
</dbReference>
<dbReference type="Gene3D" id="3.40.720.10">
    <property type="entry name" value="Alkaline Phosphatase, subunit A"/>
    <property type="match status" value="1"/>
</dbReference>
<dbReference type="GO" id="GO:0008449">
    <property type="term" value="F:N-acetylglucosamine-6-sulfatase activity"/>
    <property type="evidence" value="ECO:0007669"/>
    <property type="project" value="TreeGrafter"/>
</dbReference>
<dbReference type="InterPro" id="IPR055240">
    <property type="entry name" value="CBM13-like"/>
</dbReference>
<dbReference type="FunFam" id="3.40.720.10:FF:000051">
    <property type="entry name" value="Arylsulfatase"/>
    <property type="match status" value="1"/>
</dbReference>
<reference evidence="11 12" key="1">
    <citation type="submission" date="2018-08" db="EMBL/GenBank/DDBJ databases">
        <title>Draft genome sequences of two Aspergillus turcosus clinical strains isolated from bronchoalveolar lavage fluid: one azole-susceptible and the other azole-resistant.</title>
        <authorList>
            <person name="Parent-Michaud M."/>
            <person name="Dufresne P.J."/>
            <person name="Fournier E."/>
            <person name="Martineau C."/>
            <person name="Moreira S."/>
            <person name="Perkins V."/>
            <person name="De Repentigny L."/>
            <person name="Dufresne S.F."/>
        </authorList>
    </citation>
    <scope>NUCLEOTIDE SEQUENCE [LARGE SCALE GENOMIC DNA]</scope>
    <source>
        <strain evidence="11">HMR AF 1038</strain>
    </source>
</reference>
<dbReference type="Gene3D" id="2.115.10.20">
    <property type="entry name" value="Glycosyl hydrolase domain, family 43"/>
    <property type="match status" value="1"/>
</dbReference>
<evidence type="ECO:0000256" key="8">
    <source>
        <dbReference type="SAM" id="SignalP"/>
    </source>
</evidence>
<keyword evidence="12" id="KW-1185">Reference proteome</keyword>
<keyword evidence="5" id="KW-0325">Glycoprotein</keyword>
<keyword evidence="3 8" id="KW-0732">Signal</keyword>
<dbReference type="STRING" id="1245748.A0A3R7FQA3"/>
<keyword evidence="6" id="KW-0326">Glycosidase</keyword>
<dbReference type="InterPro" id="IPR023296">
    <property type="entry name" value="Glyco_hydro_beta-prop_sf"/>
</dbReference>
<dbReference type="InterPro" id="IPR006710">
    <property type="entry name" value="Glyco_hydro_43"/>
</dbReference>
<evidence type="ECO:0000256" key="5">
    <source>
        <dbReference type="ARBA" id="ARBA00023180"/>
    </source>
</evidence>
<feature type="domain" description="Sulfatase N-terminal" evidence="9">
    <location>
        <begin position="36"/>
        <end position="387"/>
    </location>
</feature>
<feature type="domain" description="Alpha-galactosidase CBM13" evidence="10">
    <location>
        <begin position="919"/>
        <end position="990"/>
    </location>
</feature>
<dbReference type="SUPFAM" id="SSF75005">
    <property type="entry name" value="Arabinanase/levansucrase/invertase"/>
    <property type="match status" value="1"/>
</dbReference>
<dbReference type="Proteomes" id="UP000215289">
    <property type="component" value="Unassembled WGS sequence"/>
</dbReference>
<dbReference type="PROSITE" id="PS00523">
    <property type="entry name" value="SULFATASE_1"/>
    <property type="match status" value="1"/>
</dbReference>
<feature type="chain" id="PRO_5018570323" evidence="8">
    <location>
        <begin position="19"/>
        <end position="1361"/>
    </location>
</feature>
<dbReference type="GO" id="GO:0005975">
    <property type="term" value="P:carbohydrate metabolic process"/>
    <property type="evidence" value="ECO:0007669"/>
    <property type="project" value="InterPro"/>
</dbReference>
<dbReference type="CDD" id="cd16147">
    <property type="entry name" value="G6S"/>
    <property type="match status" value="1"/>
</dbReference>
<dbReference type="CDD" id="cd04081">
    <property type="entry name" value="CBM35_galactosidase-like"/>
    <property type="match status" value="1"/>
</dbReference>
<dbReference type="SUPFAM" id="SSF53649">
    <property type="entry name" value="Alkaline phosphatase-like"/>
    <property type="match status" value="1"/>
</dbReference>
<protein>
    <submittedName>
        <fullName evidence="11">Uncharacterized protein</fullName>
    </submittedName>
</protein>
<dbReference type="OrthoDB" id="96314at2759"/>
<dbReference type="InterPro" id="IPR024607">
    <property type="entry name" value="Sulfatase_CS"/>
</dbReference>
<dbReference type="Pfam" id="PF22704">
    <property type="entry name" value="CBM13-like"/>
    <property type="match status" value="1"/>
</dbReference>
<comment type="caution">
    <text evidence="11">The sequence shown here is derived from an EMBL/GenBank/DDBJ whole genome shotgun (WGS) entry which is preliminary data.</text>
</comment>
<dbReference type="PANTHER" id="PTHR43108:SF8">
    <property type="entry name" value="SD21168P"/>
    <property type="match status" value="1"/>
</dbReference>
<dbReference type="Pfam" id="PF04616">
    <property type="entry name" value="Glyco_hydro_43"/>
    <property type="match status" value="1"/>
</dbReference>
<feature type="compositionally biased region" description="Acidic residues" evidence="7">
    <location>
        <begin position="1017"/>
        <end position="1037"/>
    </location>
</feature>
<evidence type="ECO:0000256" key="4">
    <source>
        <dbReference type="ARBA" id="ARBA00022801"/>
    </source>
</evidence>
<evidence type="ECO:0000256" key="3">
    <source>
        <dbReference type="ARBA" id="ARBA00022729"/>
    </source>
</evidence>
<name>A0A3R7FQA3_9EURO</name>
<feature type="region of interest" description="Disordered" evidence="7">
    <location>
        <begin position="1016"/>
        <end position="1037"/>
    </location>
</feature>
<dbReference type="GO" id="GO:0004553">
    <property type="term" value="F:hydrolase activity, hydrolyzing O-glycosyl compounds"/>
    <property type="evidence" value="ECO:0007669"/>
    <property type="project" value="InterPro"/>
</dbReference>
<evidence type="ECO:0000256" key="1">
    <source>
        <dbReference type="ARBA" id="ARBA00008779"/>
    </source>
</evidence>
<evidence type="ECO:0000313" key="12">
    <source>
        <dbReference type="Proteomes" id="UP000215289"/>
    </source>
</evidence>
<comment type="similarity">
    <text evidence="1">Belongs to the sulfatase family.</text>
</comment>
<evidence type="ECO:0000259" key="9">
    <source>
        <dbReference type="Pfam" id="PF00884"/>
    </source>
</evidence>
<dbReference type="GO" id="GO:0005539">
    <property type="term" value="F:glycosaminoglycan binding"/>
    <property type="evidence" value="ECO:0007669"/>
    <property type="project" value="TreeGrafter"/>
</dbReference>
<organism evidence="11 12">
    <name type="scientific">Aspergillus turcosus</name>
    <dbReference type="NCBI Taxonomy" id="1245748"/>
    <lineage>
        <taxon>Eukaryota</taxon>
        <taxon>Fungi</taxon>
        <taxon>Dikarya</taxon>
        <taxon>Ascomycota</taxon>
        <taxon>Pezizomycotina</taxon>
        <taxon>Eurotiomycetes</taxon>
        <taxon>Eurotiomycetidae</taxon>
        <taxon>Eurotiales</taxon>
        <taxon>Aspergillaceae</taxon>
        <taxon>Aspergillus</taxon>
        <taxon>Aspergillus subgen. Fumigati</taxon>
    </lineage>
</organism>
<dbReference type="InterPro" id="IPR000917">
    <property type="entry name" value="Sulfatase_N"/>
</dbReference>
<dbReference type="InterPro" id="IPR029058">
    <property type="entry name" value="AB_hydrolase_fold"/>
</dbReference>
<dbReference type="InterPro" id="IPR017850">
    <property type="entry name" value="Alkaline_phosphatase_core_sf"/>
</dbReference>